<accession>A0A1I3WV91</accession>
<evidence type="ECO:0000313" key="6">
    <source>
        <dbReference type="Proteomes" id="UP000198924"/>
    </source>
</evidence>
<dbReference type="PRINTS" id="PR00344">
    <property type="entry name" value="BCTRLSENSOR"/>
</dbReference>
<dbReference type="STRING" id="45496.SAMN04488079_10543"/>
<dbReference type="InterPro" id="IPR003594">
    <property type="entry name" value="HATPase_dom"/>
</dbReference>
<name>A0A1I3WV91_9GAMM</name>
<dbReference type="GO" id="GO:0000155">
    <property type="term" value="F:phosphorelay sensor kinase activity"/>
    <property type="evidence" value="ECO:0007669"/>
    <property type="project" value="InterPro"/>
</dbReference>
<protein>
    <recommendedName>
        <fullName evidence="2">histidine kinase</fullName>
        <ecNumber evidence="2">2.7.13.3</ecNumber>
    </recommendedName>
</protein>
<dbReference type="InterPro" id="IPR005467">
    <property type="entry name" value="His_kinase_dom"/>
</dbReference>
<dbReference type="PANTHER" id="PTHR43065:SF29">
    <property type="entry name" value="SENSOR PROTEIN KINASE FLES"/>
    <property type="match status" value="1"/>
</dbReference>
<dbReference type="Pfam" id="PF02518">
    <property type="entry name" value="HATPase_c"/>
    <property type="match status" value="1"/>
</dbReference>
<reference evidence="6" key="1">
    <citation type="submission" date="2016-10" db="EMBL/GenBank/DDBJ databases">
        <authorList>
            <person name="Varghese N."/>
            <person name="Submissions S."/>
        </authorList>
    </citation>
    <scope>NUCLEOTIDE SEQUENCE [LARGE SCALE GENOMIC DNA]</scope>
    <source>
        <strain evidence="6">DSM 11578</strain>
    </source>
</reference>
<gene>
    <name evidence="5" type="ORF">SAMN04488079_10543</name>
</gene>
<evidence type="ECO:0000256" key="1">
    <source>
        <dbReference type="ARBA" id="ARBA00000085"/>
    </source>
</evidence>
<dbReference type="SMART" id="SM00388">
    <property type="entry name" value="HisKA"/>
    <property type="match status" value="1"/>
</dbReference>
<dbReference type="Gene3D" id="1.10.287.130">
    <property type="match status" value="1"/>
</dbReference>
<dbReference type="EMBL" id="FOSH01000005">
    <property type="protein sequence ID" value="SFK10406.1"/>
    <property type="molecule type" value="Genomic_DNA"/>
</dbReference>
<dbReference type="Gene3D" id="3.30.565.10">
    <property type="entry name" value="Histidine kinase-like ATPase, C-terminal domain"/>
    <property type="match status" value="1"/>
</dbReference>
<dbReference type="SMART" id="SM00387">
    <property type="entry name" value="HATPase_c"/>
    <property type="match status" value="1"/>
</dbReference>
<dbReference type="InterPro" id="IPR004358">
    <property type="entry name" value="Sig_transdc_His_kin-like_C"/>
</dbReference>
<keyword evidence="5" id="KW-0808">Transferase</keyword>
<dbReference type="Proteomes" id="UP000198924">
    <property type="component" value="Unassembled WGS sequence"/>
</dbReference>
<dbReference type="Pfam" id="PF13188">
    <property type="entry name" value="PAS_8"/>
    <property type="match status" value="1"/>
</dbReference>
<feature type="domain" description="Histidine kinase" evidence="4">
    <location>
        <begin position="167"/>
        <end position="381"/>
    </location>
</feature>
<evidence type="ECO:0000259" key="4">
    <source>
        <dbReference type="PROSITE" id="PS50109"/>
    </source>
</evidence>
<keyword evidence="5" id="KW-0418">Kinase</keyword>
<dbReference type="InterPro" id="IPR000014">
    <property type="entry name" value="PAS"/>
</dbReference>
<dbReference type="SUPFAM" id="SSF47384">
    <property type="entry name" value="Homodimeric domain of signal transducing histidine kinase"/>
    <property type="match status" value="1"/>
</dbReference>
<dbReference type="EC" id="2.7.13.3" evidence="2"/>
<organism evidence="5 6">
    <name type="scientific">Methylophaga sulfidovorans</name>
    <dbReference type="NCBI Taxonomy" id="45496"/>
    <lineage>
        <taxon>Bacteria</taxon>
        <taxon>Pseudomonadati</taxon>
        <taxon>Pseudomonadota</taxon>
        <taxon>Gammaproteobacteria</taxon>
        <taxon>Thiotrichales</taxon>
        <taxon>Piscirickettsiaceae</taxon>
        <taxon>Methylophaga</taxon>
    </lineage>
</organism>
<evidence type="ECO:0000256" key="3">
    <source>
        <dbReference type="ARBA" id="ARBA00022553"/>
    </source>
</evidence>
<keyword evidence="3" id="KW-0597">Phosphoprotein</keyword>
<dbReference type="SUPFAM" id="SSF55785">
    <property type="entry name" value="PYP-like sensor domain (PAS domain)"/>
    <property type="match status" value="1"/>
</dbReference>
<dbReference type="PANTHER" id="PTHR43065">
    <property type="entry name" value="SENSOR HISTIDINE KINASE"/>
    <property type="match status" value="1"/>
</dbReference>
<comment type="catalytic activity">
    <reaction evidence="1">
        <text>ATP + protein L-histidine = ADP + protein N-phospho-L-histidine.</text>
        <dbReference type="EC" id="2.7.13.3"/>
    </reaction>
</comment>
<dbReference type="InterPro" id="IPR036890">
    <property type="entry name" value="HATPase_C_sf"/>
</dbReference>
<dbReference type="OrthoDB" id="1931120at2"/>
<dbReference type="InterPro" id="IPR036097">
    <property type="entry name" value="HisK_dim/P_sf"/>
</dbReference>
<dbReference type="CDD" id="cd00075">
    <property type="entry name" value="HATPase"/>
    <property type="match status" value="1"/>
</dbReference>
<dbReference type="SUPFAM" id="SSF55874">
    <property type="entry name" value="ATPase domain of HSP90 chaperone/DNA topoisomerase II/histidine kinase"/>
    <property type="match status" value="1"/>
</dbReference>
<proteinExistence type="predicted"/>
<dbReference type="Pfam" id="PF00512">
    <property type="entry name" value="HisKA"/>
    <property type="match status" value="1"/>
</dbReference>
<dbReference type="AlphaFoldDB" id="A0A1I3WV91"/>
<dbReference type="RefSeq" id="WP_091712122.1">
    <property type="nucleotide sequence ID" value="NZ_FOSH01000005.1"/>
</dbReference>
<sequence>MNLKLSLGDDFQQSNYQSQPFSRDIDLSTISNVSHISAEHIQQSTNTDADQLANRHSRLLAVLPAGVVVIDGSGFIQEANEAAISLLGEPLSGERWVNVIERAFDPKPSDGHDVSLKDGRLVHISTNPLGHEPGQIILLQDVTDTRALQSKVSHLQRLSTIGEVTARLAHQIRTPLSSAMLYLSPLLKEGADEQVKQRFASRVKESLSHMEQLIRDLLSFSRGNMAAPSPVALEDLLSQLEQQFSAQNDVDNSNVTLTVTNEVNDGYIYGSQSALISAITNLLNNARQACENRGHVEVKAEYTINEENEQCISISVNDNGEGMSASVLNKVLTPFYTTRSNGTGLGLAVVQSIVKAHRGNLTIESEPKKGSSVTLFFPLYTSSSSSSEEVTQEVAL</sequence>
<dbReference type="CDD" id="cd00082">
    <property type="entry name" value="HisKA"/>
    <property type="match status" value="1"/>
</dbReference>
<dbReference type="PROSITE" id="PS50109">
    <property type="entry name" value="HIS_KIN"/>
    <property type="match status" value="1"/>
</dbReference>
<dbReference type="InterPro" id="IPR035965">
    <property type="entry name" value="PAS-like_dom_sf"/>
</dbReference>
<evidence type="ECO:0000313" key="5">
    <source>
        <dbReference type="EMBL" id="SFK10406.1"/>
    </source>
</evidence>
<dbReference type="InterPro" id="IPR003661">
    <property type="entry name" value="HisK_dim/P_dom"/>
</dbReference>
<evidence type="ECO:0000256" key="2">
    <source>
        <dbReference type="ARBA" id="ARBA00012438"/>
    </source>
</evidence>
<keyword evidence="6" id="KW-1185">Reference proteome</keyword>